<accession>A0A1A9HV64</accession>
<feature type="region of interest" description="Disordered" evidence="1">
    <location>
        <begin position="358"/>
        <end position="386"/>
    </location>
</feature>
<dbReference type="AlphaFoldDB" id="A0A1A9HV64"/>
<dbReference type="RefSeq" id="WP_066481349.1">
    <property type="nucleotide sequence ID" value="NZ_CP014639.1"/>
</dbReference>
<dbReference type="NCBIfam" id="NF047362">
    <property type="entry name" value="CT392_fam"/>
    <property type="match status" value="1"/>
</dbReference>
<evidence type="ECO:0000313" key="2">
    <source>
        <dbReference type="EMBL" id="ANH78291.1"/>
    </source>
</evidence>
<dbReference type="EMBL" id="CP014639">
    <property type="protein sequence ID" value="ANH78291.1"/>
    <property type="molecule type" value="Genomic_DNA"/>
</dbReference>
<dbReference type="KEGG" id="csaz:Cs308_0120"/>
<proteinExistence type="predicted"/>
<evidence type="ECO:0000313" key="3">
    <source>
        <dbReference type="Proteomes" id="UP000078162"/>
    </source>
</evidence>
<evidence type="ECO:0000256" key="1">
    <source>
        <dbReference type="SAM" id="MobiDB-lite"/>
    </source>
</evidence>
<gene>
    <name evidence="2" type="ORF">Cs308_0120</name>
</gene>
<organism evidence="2 3">
    <name type="scientific">Candidatus Chlamydia sanziniae</name>
    <dbReference type="NCBI Taxonomy" id="1806891"/>
    <lineage>
        <taxon>Bacteria</taxon>
        <taxon>Pseudomonadati</taxon>
        <taxon>Chlamydiota</taxon>
        <taxon>Chlamydiia</taxon>
        <taxon>Chlamydiales</taxon>
        <taxon>Chlamydiaceae</taxon>
        <taxon>Chlamydia/Chlamydophila group</taxon>
        <taxon>Chlamydia</taxon>
    </lineage>
</organism>
<name>A0A1A9HV64_9CHLA</name>
<dbReference type="Proteomes" id="UP000078162">
    <property type="component" value="Chromosome"/>
</dbReference>
<sequence>MSSIPSSSGGTPPSHNPEEVYEEDLDVEEEEEESIETITQNVALPIILNQQINLPGVIFIGEEGQPSMPIQEASPEVVEKKEPINPVEEVNSRVQKLLSNLVFASQTVDSFTNSVGQLLKSTKQDLRDRTKTSGIKENKREALRLSMYSLQQKQKEILENILNLEEKIQSLVSVLADFHKDTMNLELSDVINTSQDLRETVEILSQLGVNVGSKDQGINPEGRIPSLVVTLRETKEKLEQVVLPTTPEAIDAVMDQDSATTVEEESLNACERIAEQLRLFLAALVEFVELCFDQLVFSFAWLLKRLGVVGGGSSTVVVQNPYQSYMGRTSDEGTSSIRTALLGRSDLSDHEIIKRSMFETVHRGPSQKKKNSQEQSGGDEGQEENK</sequence>
<keyword evidence="3" id="KW-1185">Reference proteome</keyword>
<protein>
    <submittedName>
        <fullName evidence="2">Uncharacterized protein</fullName>
    </submittedName>
</protein>
<reference evidence="3" key="1">
    <citation type="submission" date="2016-03" db="EMBL/GenBank/DDBJ databases">
        <title>Culture-independent genomics supports pathogen discovery for uncultivable bacteria within the genus Chlamydia.</title>
        <authorList>
            <person name="Taylor-Brown A."/>
            <person name="Bachmann N.L."/>
            <person name="Borel N."/>
            <person name="Polkinghorne A."/>
        </authorList>
    </citation>
    <scope>NUCLEOTIDE SEQUENCE [LARGE SCALE GENOMIC DNA]</scope>
    <source>
        <strain evidence="3">2742-308</strain>
    </source>
</reference>
<feature type="compositionally biased region" description="Low complexity" evidence="1">
    <location>
        <begin position="1"/>
        <end position="13"/>
    </location>
</feature>
<feature type="region of interest" description="Disordered" evidence="1">
    <location>
        <begin position="1"/>
        <end position="30"/>
    </location>
</feature>
<feature type="compositionally biased region" description="Acidic residues" evidence="1">
    <location>
        <begin position="19"/>
        <end position="30"/>
    </location>
</feature>
<dbReference type="PATRIC" id="fig|1806891.3.peg.116"/>